<accession>A0A1N6IQD9</accession>
<dbReference type="GeneID" id="97277442"/>
<evidence type="ECO:0000313" key="1">
    <source>
        <dbReference type="EMBL" id="SIN79347.1"/>
    </source>
</evidence>
<organism evidence="1 2">
    <name type="scientific">Vreelandella aquamarina</name>
    <dbReference type="NCBI Taxonomy" id="77097"/>
    <lineage>
        <taxon>Bacteria</taxon>
        <taxon>Pseudomonadati</taxon>
        <taxon>Pseudomonadota</taxon>
        <taxon>Gammaproteobacteria</taxon>
        <taxon>Oceanospirillales</taxon>
        <taxon>Halomonadaceae</taxon>
        <taxon>Vreelandella</taxon>
    </lineage>
</organism>
<dbReference type="AlphaFoldDB" id="A0A1N6IQD9"/>
<evidence type="ECO:0000313" key="2">
    <source>
        <dbReference type="Proteomes" id="UP000185024"/>
    </source>
</evidence>
<reference evidence="1 2" key="1">
    <citation type="submission" date="2016-11" db="EMBL/GenBank/DDBJ databases">
        <authorList>
            <person name="Jaros S."/>
            <person name="Januszkiewicz K."/>
            <person name="Wedrychowicz H."/>
        </authorList>
    </citation>
    <scope>NUCLEOTIDE SEQUENCE [LARGE SCALE GENOMIC DNA]</scope>
    <source>
        <strain evidence="1 2">ACAM 239</strain>
    </source>
</reference>
<protein>
    <submittedName>
        <fullName evidence="1">Uncharacterized protein</fullName>
    </submittedName>
</protein>
<gene>
    <name evidence="1" type="ORF">SAMN05878438_3578</name>
</gene>
<name>A0A1N6IQD9_9GAMM</name>
<dbReference type="Proteomes" id="UP000185024">
    <property type="component" value="Unassembled WGS sequence"/>
</dbReference>
<sequence length="86" mass="9702">MMSTSQERLVRRLIKIGGKLTLPSHQGGVQIECTRAPAGALWCIDQLIIRKSDKVIAHYRRWQSRTLYPEVASRLDSLLADQEVAA</sequence>
<proteinExistence type="predicted"/>
<dbReference type="EMBL" id="FSQX01000001">
    <property type="protein sequence ID" value="SIN79347.1"/>
    <property type="molecule type" value="Genomic_DNA"/>
</dbReference>
<dbReference type="RefSeq" id="WP_074211140.1">
    <property type="nucleotide sequence ID" value="NZ_BJOI01000040.1"/>
</dbReference>